<feature type="region of interest" description="Disordered" evidence="1">
    <location>
        <begin position="1"/>
        <end position="20"/>
    </location>
</feature>
<evidence type="ECO:0000313" key="4">
    <source>
        <dbReference type="Proteomes" id="UP000239888"/>
    </source>
</evidence>
<dbReference type="AlphaFoldDB" id="A0A2L0RXT8"/>
<feature type="transmembrane region" description="Helical" evidence="2">
    <location>
        <begin position="104"/>
        <end position="124"/>
    </location>
</feature>
<name>A0A2L0RXT8_9PSED</name>
<sequence>MSKITPLGADQSQAPEEPVLMVESQSAAPLTPVDVAPAPISPEAIAPSAVQGRSPSKSFFDEDKQADTKTFFDSLRNMGICIAMLLGLPAFYKATEYLPHGLQTSAGCFVIGAVIVLASANILWTLQALKEKSSMWAKGLFVILELGITVIFVVSAFRSLPGF</sequence>
<feature type="transmembrane region" description="Helical" evidence="2">
    <location>
        <begin position="74"/>
        <end position="92"/>
    </location>
</feature>
<keyword evidence="2" id="KW-0472">Membrane</keyword>
<dbReference type="Proteomes" id="UP000239888">
    <property type="component" value="Chromosome"/>
</dbReference>
<dbReference type="RefSeq" id="WP_104503349.1">
    <property type="nucleotide sequence ID" value="NZ_CP018049.1"/>
</dbReference>
<keyword evidence="2" id="KW-0812">Transmembrane</keyword>
<organism evidence="3 4">
    <name type="scientific">Pseudomonas orientalis</name>
    <dbReference type="NCBI Taxonomy" id="76758"/>
    <lineage>
        <taxon>Bacteria</taxon>
        <taxon>Pseudomonadati</taxon>
        <taxon>Pseudomonadota</taxon>
        <taxon>Gammaproteobacteria</taxon>
        <taxon>Pseudomonadales</taxon>
        <taxon>Pseudomonadaceae</taxon>
        <taxon>Pseudomonas</taxon>
    </lineage>
</organism>
<gene>
    <name evidence="3" type="ORF">BOP93_15090</name>
</gene>
<accession>A0A2L0RXT8</accession>
<dbReference type="EMBL" id="CP018049">
    <property type="protein sequence ID" value="AUZ46869.1"/>
    <property type="molecule type" value="Genomic_DNA"/>
</dbReference>
<protein>
    <submittedName>
        <fullName evidence="3">Uncharacterized protein</fullName>
    </submittedName>
</protein>
<keyword evidence="2" id="KW-1133">Transmembrane helix</keyword>
<dbReference type="KEGG" id="poi:BOP93_15090"/>
<proteinExistence type="predicted"/>
<evidence type="ECO:0000256" key="1">
    <source>
        <dbReference type="SAM" id="MobiDB-lite"/>
    </source>
</evidence>
<feature type="transmembrane region" description="Helical" evidence="2">
    <location>
        <begin position="136"/>
        <end position="157"/>
    </location>
</feature>
<reference evidence="3 4" key="1">
    <citation type="journal article" date="2018" name="Front. Microbiol.">
        <title>Pseudomonas orientalis F9: A Potent Antagonist against Phytopathogens with Phytotoxic Effect in the Apple Flower.</title>
        <authorList>
            <person name="Zengerer V."/>
            <person name="Schmid M."/>
            <person name="Bieri M."/>
            <person name="Muller D.C."/>
            <person name="Remus-Emsermann M.N.P."/>
            <person name="Ahrens C.H."/>
            <person name="Pelludat C."/>
        </authorList>
    </citation>
    <scope>NUCLEOTIDE SEQUENCE [LARGE SCALE GENOMIC DNA]</scope>
    <source>
        <strain evidence="3 4">F9</strain>
    </source>
</reference>
<evidence type="ECO:0000256" key="2">
    <source>
        <dbReference type="SAM" id="Phobius"/>
    </source>
</evidence>
<evidence type="ECO:0000313" key="3">
    <source>
        <dbReference type="EMBL" id="AUZ46869.1"/>
    </source>
</evidence>